<feature type="domain" description="PSP1 C-terminal" evidence="1">
    <location>
        <begin position="61"/>
        <end position="146"/>
    </location>
</feature>
<evidence type="ECO:0000313" key="3">
    <source>
        <dbReference type="EMBL" id="NMP59446.1"/>
    </source>
</evidence>
<dbReference type="RefSeq" id="WP_010736046.1">
    <property type="nucleotide sequence ID" value="NZ_AP019810.1"/>
</dbReference>
<evidence type="ECO:0000313" key="4">
    <source>
        <dbReference type="EMBL" id="ONN43694.1"/>
    </source>
</evidence>
<evidence type="ECO:0000313" key="2">
    <source>
        <dbReference type="EMBL" id="BBM15630.1"/>
    </source>
</evidence>
<reference evidence="4 5" key="1">
    <citation type="submission" date="2016-12" db="EMBL/GenBank/DDBJ databases">
        <authorList>
            <person name="Song W.-J."/>
            <person name="Kurnit D.M."/>
        </authorList>
    </citation>
    <scope>NUCLEOTIDE SEQUENCE [LARGE SCALE GENOMIC DNA]</scope>
    <source>
        <strain evidence="4 5">CGB1038-1_S1</strain>
    </source>
</reference>
<dbReference type="AlphaFoldDB" id="A0A1V2UK38"/>
<accession>A0A1V2UK38</accession>
<dbReference type="NCBIfam" id="NF041131">
    <property type="entry name" value="RicT_YaaT_fam"/>
    <property type="match status" value="1"/>
</dbReference>
<dbReference type="PANTHER" id="PTHR43830">
    <property type="entry name" value="PROTEIN PSP1"/>
    <property type="match status" value="1"/>
</dbReference>
<evidence type="ECO:0000313" key="7">
    <source>
        <dbReference type="Proteomes" id="UP000557857"/>
    </source>
</evidence>
<evidence type="ECO:0000313" key="5">
    <source>
        <dbReference type="Proteomes" id="UP000189299"/>
    </source>
</evidence>
<dbReference type="EMBL" id="MSTR01000004">
    <property type="protein sequence ID" value="ONN43694.1"/>
    <property type="molecule type" value="Genomic_DNA"/>
</dbReference>
<dbReference type="EMBL" id="JABCAG010000052">
    <property type="protein sequence ID" value="NMP59446.1"/>
    <property type="molecule type" value="Genomic_DNA"/>
</dbReference>
<proteinExistence type="predicted"/>
<organism evidence="4 5">
    <name type="scientific">Enterococcus mundtii</name>
    <dbReference type="NCBI Taxonomy" id="53346"/>
    <lineage>
        <taxon>Bacteria</taxon>
        <taxon>Bacillati</taxon>
        <taxon>Bacillota</taxon>
        <taxon>Bacilli</taxon>
        <taxon>Lactobacillales</taxon>
        <taxon>Enterococcaceae</taxon>
        <taxon>Enterococcus</taxon>
    </lineage>
</organism>
<dbReference type="Pfam" id="PF04468">
    <property type="entry name" value="PSP1"/>
    <property type="match status" value="1"/>
</dbReference>
<dbReference type="InterPro" id="IPR007557">
    <property type="entry name" value="PSP1_C"/>
</dbReference>
<reference evidence="3 7" key="3">
    <citation type="submission" date="2020-04" db="EMBL/GenBank/DDBJ databases">
        <authorList>
            <person name="Abaymova A."/>
            <person name="Teymurazov M."/>
            <person name="Tazyna O."/>
            <person name="Chatushin Y."/>
            <person name="Svetoch E."/>
            <person name="Pereligyn V."/>
            <person name="Pohylenko V."/>
            <person name="Platonov M."/>
            <person name="Kartsev N."/>
            <person name="Skryabin Y."/>
            <person name="Sizova A."/>
            <person name="Solomentsev V."/>
            <person name="Kislichkina A."/>
            <person name="Bogun A."/>
        </authorList>
    </citation>
    <scope>NUCLEOTIDE SEQUENCE [LARGE SCALE GENOMIC DNA]</scope>
    <source>
        <strain evidence="3">SCPM-O-B-8398</strain>
        <strain evidence="7">SCPM-O-B-8398 (E28)</strain>
    </source>
</reference>
<name>A0A1V2UK38_ENTMU</name>
<dbReference type="GO" id="GO:0005737">
    <property type="term" value="C:cytoplasm"/>
    <property type="evidence" value="ECO:0007669"/>
    <property type="project" value="TreeGrafter"/>
</dbReference>
<dbReference type="Proteomes" id="UP000557857">
    <property type="component" value="Unassembled WGS sequence"/>
</dbReference>
<dbReference type="EMBL" id="AP019810">
    <property type="protein sequence ID" value="BBM15630.1"/>
    <property type="molecule type" value="Genomic_DNA"/>
</dbReference>
<dbReference type="Proteomes" id="UP000189299">
    <property type="component" value="Unassembled WGS sequence"/>
</dbReference>
<evidence type="ECO:0000313" key="6">
    <source>
        <dbReference type="Proteomes" id="UP000509460"/>
    </source>
</evidence>
<gene>
    <name evidence="2" type="primary">yaaT</name>
    <name evidence="4" type="ORF">BTN92_05160</name>
    <name evidence="2" type="ORF">EM151A_2449</name>
    <name evidence="3" type="ORF">HI921_13405</name>
</gene>
<dbReference type="PROSITE" id="PS51411">
    <property type="entry name" value="PSP1_C"/>
    <property type="match status" value="1"/>
</dbReference>
<dbReference type="Proteomes" id="UP000509460">
    <property type="component" value="Chromosome"/>
</dbReference>
<dbReference type="OrthoDB" id="9779344at2"/>
<sequence>MVEVVGVRYRDAGHVYYFTPGDSEYAYNDKVLVESQQTLHIATVAIPKRDIDLEDLPETINPILHKATTAELKKCNKNEEDAKKAFLIAKEKIRERKLEMKIVQVEYTFDRSKLTFYFAADGRIDFRELVKDLAAVFRTRIELKQIGVRDEAKMIGSIGPCGRPLCCSSFLGDFVPVSIKMAKEQGLSLNPTKISGLCGRLMCCLQYESEAYEAAKKELPDFGKTLETPDGKGKVVGLNLLSCLVSVRLNGRENPVEYEWDELKNFIQVGEMNG</sequence>
<dbReference type="InterPro" id="IPR047767">
    <property type="entry name" value="PSP1-like"/>
</dbReference>
<protein>
    <submittedName>
        <fullName evidence="4">Signal peptidase</fullName>
    </submittedName>
    <submittedName>
        <fullName evidence="3">Stage 0 sporulation family protein</fullName>
    </submittedName>
    <submittedName>
        <fullName evidence="2">Stage 0 sporulation protein YaaT</fullName>
    </submittedName>
</protein>
<dbReference type="STRING" id="53346.A5802_000310"/>
<reference evidence="2 6" key="2">
    <citation type="submission" date="2019-07" db="EMBL/GenBank/DDBJ databases">
        <title>antibiotic susceptibility of plant-derived lactic acid bacteria.</title>
        <authorList>
            <person name="Sugiyama M."/>
            <person name="Noda M."/>
        </authorList>
    </citation>
    <scope>NUCLEOTIDE SEQUENCE [LARGE SCALE GENOMIC DNA]</scope>
    <source>
        <strain evidence="2 6">15-1A</strain>
    </source>
</reference>
<dbReference type="PANTHER" id="PTHR43830:SF3">
    <property type="entry name" value="PROTEIN PSP1"/>
    <property type="match status" value="1"/>
</dbReference>
<evidence type="ECO:0000259" key="1">
    <source>
        <dbReference type="PROSITE" id="PS51411"/>
    </source>
</evidence>